<evidence type="ECO:0000313" key="1">
    <source>
        <dbReference type="EMBL" id="QDU34959.1"/>
    </source>
</evidence>
<dbReference type="KEGG" id="pcor:KS4_30360"/>
<gene>
    <name evidence="1" type="ORF">KS4_30360</name>
</gene>
<dbReference type="AlphaFoldDB" id="A0A517YXM8"/>
<dbReference type="EMBL" id="CP036425">
    <property type="protein sequence ID" value="QDU34959.1"/>
    <property type="molecule type" value="Genomic_DNA"/>
</dbReference>
<keyword evidence="2" id="KW-1185">Reference proteome</keyword>
<proteinExistence type="predicted"/>
<evidence type="ECO:0000313" key="2">
    <source>
        <dbReference type="Proteomes" id="UP000317369"/>
    </source>
</evidence>
<dbReference type="Proteomes" id="UP000317369">
    <property type="component" value="Chromosome"/>
</dbReference>
<organism evidence="1 2">
    <name type="scientific">Poriferisphaera corsica</name>
    <dbReference type="NCBI Taxonomy" id="2528020"/>
    <lineage>
        <taxon>Bacteria</taxon>
        <taxon>Pseudomonadati</taxon>
        <taxon>Planctomycetota</taxon>
        <taxon>Phycisphaerae</taxon>
        <taxon>Phycisphaerales</taxon>
        <taxon>Phycisphaeraceae</taxon>
        <taxon>Poriferisphaera</taxon>
    </lineage>
</organism>
<name>A0A517YXM8_9BACT</name>
<reference evidence="1 2" key="1">
    <citation type="submission" date="2019-02" db="EMBL/GenBank/DDBJ databases">
        <title>Deep-cultivation of Planctomycetes and their phenomic and genomic characterization uncovers novel biology.</title>
        <authorList>
            <person name="Wiegand S."/>
            <person name="Jogler M."/>
            <person name="Boedeker C."/>
            <person name="Pinto D."/>
            <person name="Vollmers J."/>
            <person name="Rivas-Marin E."/>
            <person name="Kohn T."/>
            <person name="Peeters S.H."/>
            <person name="Heuer A."/>
            <person name="Rast P."/>
            <person name="Oberbeckmann S."/>
            <person name="Bunk B."/>
            <person name="Jeske O."/>
            <person name="Meyerdierks A."/>
            <person name="Storesund J.E."/>
            <person name="Kallscheuer N."/>
            <person name="Luecker S."/>
            <person name="Lage O.M."/>
            <person name="Pohl T."/>
            <person name="Merkel B.J."/>
            <person name="Hornburger P."/>
            <person name="Mueller R.-W."/>
            <person name="Bruemmer F."/>
            <person name="Labrenz M."/>
            <person name="Spormann A.M."/>
            <person name="Op den Camp H."/>
            <person name="Overmann J."/>
            <person name="Amann R."/>
            <person name="Jetten M.S.M."/>
            <person name="Mascher T."/>
            <person name="Medema M.H."/>
            <person name="Devos D.P."/>
            <person name="Kaster A.-K."/>
            <person name="Ovreas L."/>
            <person name="Rohde M."/>
            <person name="Galperin M.Y."/>
            <person name="Jogler C."/>
        </authorList>
    </citation>
    <scope>NUCLEOTIDE SEQUENCE [LARGE SCALE GENOMIC DNA]</scope>
    <source>
        <strain evidence="1 2">KS4</strain>
    </source>
</reference>
<accession>A0A517YXM8</accession>
<sequence>MGRLVDVWAVGARGGVVVVVERVCGGCVLFCEAITKVWGEMGAVGELGVFGAVGGGVVFEAGDGVD</sequence>
<protein>
    <submittedName>
        <fullName evidence="1">Uncharacterized protein</fullName>
    </submittedName>
</protein>